<proteinExistence type="predicted"/>
<keyword evidence="2" id="KW-1185">Reference proteome</keyword>
<gene>
    <name evidence="1" type="ORF">L3X38_013025</name>
</gene>
<evidence type="ECO:0000313" key="2">
    <source>
        <dbReference type="Proteomes" id="UP001054821"/>
    </source>
</evidence>
<dbReference type="AlphaFoldDB" id="A0AAD4WL70"/>
<protein>
    <submittedName>
        <fullName evidence="1">Uncharacterized protein</fullName>
    </submittedName>
</protein>
<dbReference type="EMBL" id="JAJFAZ020000002">
    <property type="protein sequence ID" value="KAI5345148.1"/>
    <property type="molecule type" value="Genomic_DNA"/>
</dbReference>
<evidence type="ECO:0000313" key="1">
    <source>
        <dbReference type="EMBL" id="KAI5345148.1"/>
    </source>
</evidence>
<sequence length="80" mass="8996">MFPSTPLKKGKARATLAIVAAPSGFFRSRFAKLLTRSIDPLSCNNQRHNDPQEENKLLIRNLGRKMENNETNVLKGEALM</sequence>
<organism evidence="1 2">
    <name type="scientific">Prunus dulcis</name>
    <name type="common">Almond</name>
    <name type="synonym">Amygdalus dulcis</name>
    <dbReference type="NCBI Taxonomy" id="3755"/>
    <lineage>
        <taxon>Eukaryota</taxon>
        <taxon>Viridiplantae</taxon>
        <taxon>Streptophyta</taxon>
        <taxon>Embryophyta</taxon>
        <taxon>Tracheophyta</taxon>
        <taxon>Spermatophyta</taxon>
        <taxon>Magnoliopsida</taxon>
        <taxon>eudicotyledons</taxon>
        <taxon>Gunneridae</taxon>
        <taxon>Pentapetalae</taxon>
        <taxon>rosids</taxon>
        <taxon>fabids</taxon>
        <taxon>Rosales</taxon>
        <taxon>Rosaceae</taxon>
        <taxon>Amygdaloideae</taxon>
        <taxon>Amygdaleae</taxon>
        <taxon>Prunus</taxon>
    </lineage>
</organism>
<dbReference type="Proteomes" id="UP001054821">
    <property type="component" value="Chromosome 2"/>
</dbReference>
<reference evidence="1 2" key="1">
    <citation type="journal article" date="2022" name="G3 (Bethesda)">
        <title>Whole-genome sequence and methylome profiling of the almond [Prunus dulcis (Mill.) D.A. Webb] cultivar 'Nonpareil'.</title>
        <authorList>
            <person name="D'Amico-Willman K.M."/>
            <person name="Ouma W.Z."/>
            <person name="Meulia T."/>
            <person name="Sideli G.M."/>
            <person name="Gradziel T.M."/>
            <person name="Fresnedo-Ramirez J."/>
        </authorList>
    </citation>
    <scope>NUCLEOTIDE SEQUENCE [LARGE SCALE GENOMIC DNA]</scope>
    <source>
        <strain evidence="1">Clone GOH B32 T37-40</strain>
    </source>
</reference>
<accession>A0AAD4WL70</accession>
<comment type="caution">
    <text evidence="1">The sequence shown here is derived from an EMBL/GenBank/DDBJ whole genome shotgun (WGS) entry which is preliminary data.</text>
</comment>
<name>A0AAD4WL70_PRUDU</name>